<protein>
    <submittedName>
        <fullName evidence="2">Flp pilus-assembly TadE/G-like family protein</fullName>
    </submittedName>
</protein>
<organism evidence="2 3">
    <name type="scientific">Streptomyces kunmingensis</name>
    <dbReference type="NCBI Taxonomy" id="68225"/>
    <lineage>
        <taxon>Bacteria</taxon>
        <taxon>Bacillati</taxon>
        <taxon>Actinomycetota</taxon>
        <taxon>Actinomycetes</taxon>
        <taxon>Kitasatosporales</taxon>
        <taxon>Streptomycetaceae</taxon>
        <taxon>Streptomyces</taxon>
    </lineage>
</organism>
<feature type="compositionally biased region" description="Low complexity" evidence="1">
    <location>
        <begin position="59"/>
        <end position="72"/>
    </location>
</feature>
<evidence type="ECO:0000256" key="1">
    <source>
        <dbReference type="SAM" id="MobiDB-lite"/>
    </source>
</evidence>
<feature type="region of interest" description="Disordered" evidence="1">
    <location>
        <begin position="56"/>
        <end position="87"/>
    </location>
</feature>
<evidence type="ECO:0000313" key="3">
    <source>
        <dbReference type="Proteomes" id="UP001352223"/>
    </source>
</evidence>
<dbReference type="Proteomes" id="UP001352223">
    <property type="component" value="Unassembled WGS sequence"/>
</dbReference>
<feature type="non-terminal residue" evidence="2">
    <location>
        <position position="1"/>
    </location>
</feature>
<proteinExistence type="predicted"/>
<accession>A0ABU6CQP5</accession>
<evidence type="ECO:0000313" key="2">
    <source>
        <dbReference type="EMBL" id="MEB3966271.1"/>
    </source>
</evidence>
<keyword evidence="3" id="KW-1185">Reference proteome</keyword>
<name>A0ABU6CQP5_9ACTN</name>
<comment type="caution">
    <text evidence="2">The sequence shown here is derived from an EMBL/GenBank/DDBJ whole genome shotgun (WGS) entry which is preliminary data.</text>
</comment>
<gene>
    <name evidence="2" type="ORF">OKJ48_39510</name>
</gene>
<dbReference type="EMBL" id="JAOZYB010000354">
    <property type="protein sequence ID" value="MEB3966271.1"/>
    <property type="molecule type" value="Genomic_DNA"/>
</dbReference>
<reference evidence="2 3" key="1">
    <citation type="submission" date="2022-10" db="EMBL/GenBank/DDBJ databases">
        <authorList>
            <person name="Xie J."/>
            <person name="Shen N."/>
        </authorList>
    </citation>
    <scope>NUCLEOTIDE SEQUENCE [LARGE SCALE GENOMIC DNA]</scope>
    <source>
        <strain evidence="2 3">DSM 41681</strain>
    </source>
</reference>
<sequence length="87" mass="8401">ALAAAEHWSEGRAAACALAGRVARAQGATIARCSVAGEVSDVTASAGTGPFATRVRARAGPAGPLVPGSSPVSAPPRSPPLSGDLRG</sequence>